<feature type="domain" description="HpcH/HpaI aldolase/citrate lyase" evidence="4">
    <location>
        <begin position="22"/>
        <end position="246"/>
    </location>
</feature>
<dbReference type="Proteomes" id="UP000250079">
    <property type="component" value="Chromosome"/>
</dbReference>
<reference evidence="5 6" key="1">
    <citation type="submission" date="2016-12" db="EMBL/GenBank/DDBJ databases">
        <authorList>
            <person name="Song W.-J."/>
            <person name="Kurnit D.M."/>
        </authorList>
    </citation>
    <scope>NUCLEOTIDE SEQUENCE [LARGE SCALE GENOMIC DNA]</scope>
    <source>
        <strain evidence="5 6">IMCC3135</strain>
    </source>
</reference>
<dbReference type="SUPFAM" id="SSF51621">
    <property type="entry name" value="Phosphoenolpyruvate/pyruvate domain"/>
    <property type="match status" value="1"/>
</dbReference>
<dbReference type="InterPro" id="IPR050251">
    <property type="entry name" value="HpcH-HpaI_aldolase"/>
</dbReference>
<keyword evidence="1" id="KW-0479">Metal-binding</keyword>
<dbReference type="GO" id="GO:0005737">
    <property type="term" value="C:cytoplasm"/>
    <property type="evidence" value="ECO:0007669"/>
    <property type="project" value="TreeGrafter"/>
</dbReference>
<evidence type="ECO:0000313" key="6">
    <source>
        <dbReference type="Proteomes" id="UP000250079"/>
    </source>
</evidence>
<name>A0A2Z2NTZ9_9GAMM</name>
<dbReference type="GO" id="GO:0046872">
    <property type="term" value="F:metal ion binding"/>
    <property type="evidence" value="ECO:0007669"/>
    <property type="project" value="UniProtKB-KW"/>
</dbReference>
<dbReference type="PANTHER" id="PTHR30502:SF4">
    <property type="entry name" value="5-KETO-4-DEOXY-D-GLUCARATE ALDOLASE"/>
    <property type="match status" value="1"/>
</dbReference>
<keyword evidence="2 5" id="KW-0456">Lyase</keyword>
<dbReference type="Gene3D" id="3.20.20.60">
    <property type="entry name" value="Phosphoenolpyruvate-binding domains"/>
    <property type="match status" value="1"/>
</dbReference>
<proteinExistence type="predicted"/>
<organism evidence="5 6">
    <name type="scientific">Granulosicoccus antarcticus IMCC3135</name>
    <dbReference type="NCBI Taxonomy" id="1192854"/>
    <lineage>
        <taxon>Bacteria</taxon>
        <taxon>Pseudomonadati</taxon>
        <taxon>Pseudomonadota</taxon>
        <taxon>Gammaproteobacteria</taxon>
        <taxon>Chromatiales</taxon>
        <taxon>Granulosicoccaceae</taxon>
        <taxon>Granulosicoccus</taxon>
    </lineage>
</organism>
<sequence>MTHVFPTNPFRTALAKQGRPLVGIWSVLNSSNVVEGLAHSGFDWMLIDNEHAPTDLGDTLSHLRAIAGSDTAPIVRLPWNDPVMIKKYLDIGAQTLMLPFVQSVEEAKAAVAATRYAPQGHRGIAMMHRASRYGRIRDYIDRANDERFLIVQIETPTALDVAEDIAAVEGVDAVFFGPGDLSTLMGHRGNPTHQDVLEAMEAKCRLLHKAGKTVGILAPNAEAAERFIQFGFDFVSVATDGAIIFNAADGIAARFVSLSEANTAKEA</sequence>
<evidence type="ECO:0000256" key="2">
    <source>
        <dbReference type="ARBA" id="ARBA00023239"/>
    </source>
</evidence>
<dbReference type="PANTHER" id="PTHR30502">
    <property type="entry name" value="2-KETO-3-DEOXY-L-RHAMNONATE ALDOLASE"/>
    <property type="match status" value="1"/>
</dbReference>
<accession>A0A2Z2NTZ9</accession>
<keyword evidence="6" id="KW-1185">Reference proteome</keyword>
<dbReference type="InterPro" id="IPR005000">
    <property type="entry name" value="Aldolase/citrate-lyase_domain"/>
</dbReference>
<dbReference type="KEGG" id="gai:IMCC3135_15680"/>
<evidence type="ECO:0000256" key="1">
    <source>
        <dbReference type="ARBA" id="ARBA00022723"/>
    </source>
</evidence>
<dbReference type="EC" id="4.1.2.52" evidence="5"/>
<dbReference type="EMBL" id="CP018632">
    <property type="protein sequence ID" value="ASJ73218.1"/>
    <property type="molecule type" value="Genomic_DNA"/>
</dbReference>
<dbReference type="RefSeq" id="WP_088918447.1">
    <property type="nucleotide sequence ID" value="NZ_CP018632.1"/>
</dbReference>
<dbReference type="OrthoDB" id="86160at2"/>
<dbReference type="InterPro" id="IPR040442">
    <property type="entry name" value="Pyrv_kinase-like_dom_sf"/>
</dbReference>
<dbReference type="GO" id="GO:0016832">
    <property type="term" value="F:aldehyde-lyase activity"/>
    <property type="evidence" value="ECO:0007669"/>
    <property type="project" value="TreeGrafter"/>
</dbReference>
<dbReference type="AlphaFoldDB" id="A0A2Z2NTZ9"/>
<evidence type="ECO:0000259" key="4">
    <source>
        <dbReference type="Pfam" id="PF03328"/>
    </source>
</evidence>
<dbReference type="InterPro" id="IPR015813">
    <property type="entry name" value="Pyrv/PenolPyrv_kinase-like_dom"/>
</dbReference>
<protein>
    <submittedName>
        <fullName evidence="5">4-hydroxy-2-oxo-heptane-1,7-dioate aldolase</fullName>
        <ecNumber evidence="5">4.1.2.52</ecNumber>
    </submittedName>
</protein>
<evidence type="ECO:0000256" key="3">
    <source>
        <dbReference type="ARBA" id="ARBA00045074"/>
    </source>
</evidence>
<comment type="catalytic activity">
    <reaction evidence="3">
        <text>D-glyceraldehyde + pyruvate = 2-dehydro-3-deoxy-L-galactonate</text>
        <dbReference type="Rhea" id="RHEA:80055"/>
        <dbReference type="ChEBI" id="CHEBI:15361"/>
        <dbReference type="ChEBI" id="CHEBI:17378"/>
        <dbReference type="ChEBI" id="CHEBI:75545"/>
    </reaction>
</comment>
<dbReference type="Pfam" id="PF03328">
    <property type="entry name" value="HpcH_HpaI"/>
    <property type="match status" value="1"/>
</dbReference>
<evidence type="ECO:0000313" key="5">
    <source>
        <dbReference type="EMBL" id="ASJ73218.1"/>
    </source>
</evidence>
<gene>
    <name evidence="5" type="primary">hpcH_2</name>
    <name evidence="5" type="ORF">IMCC3135_15680</name>
</gene>